<dbReference type="PATRIC" id="fig|1386089.3.peg.3315"/>
<dbReference type="Proteomes" id="UP000019489">
    <property type="component" value="Unassembled WGS sequence"/>
</dbReference>
<dbReference type="EMBL" id="AWSA01000042">
    <property type="protein sequence ID" value="EWT00478.1"/>
    <property type="molecule type" value="Genomic_DNA"/>
</dbReference>
<dbReference type="InterPro" id="IPR025403">
    <property type="entry name" value="TgpA-like_C"/>
</dbReference>
<dbReference type="eggNOG" id="ENOG50331S3">
    <property type="taxonomic scope" value="Bacteria"/>
</dbReference>
<dbReference type="OrthoDB" id="5198230at2"/>
<keyword evidence="4" id="KW-1185">Reference proteome</keyword>
<accession>W9G6N9</accession>
<keyword evidence="1" id="KW-0472">Membrane</keyword>
<keyword evidence="1" id="KW-1133">Transmembrane helix</keyword>
<dbReference type="STRING" id="1386089.N865_15615"/>
<protein>
    <recommendedName>
        <fullName evidence="2">Protein-glutamine gamma-glutamyltransferase-like C-terminal domain-containing protein</fullName>
    </recommendedName>
</protein>
<organism evidence="3 4">
    <name type="scientific">Intrasporangium oryzae NRRL B-24470</name>
    <dbReference type="NCBI Taxonomy" id="1386089"/>
    <lineage>
        <taxon>Bacteria</taxon>
        <taxon>Bacillati</taxon>
        <taxon>Actinomycetota</taxon>
        <taxon>Actinomycetes</taxon>
        <taxon>Micrococcales</taxon>
        <taxon>Intrasporangiaceae</taxon>
        <taxon>Intrasporangium</taxon>
    </lineage>
</organism>
<keyword evidence="1" id="KW-0812">Transmembrane</keyword>
<feature type="transmembrane region" description="Helical" evidence="1">
    <location>
        <begin position="73"/>
        <end position="97"/>
    </location>
</feature>
<evidence type="ECO:0000256" key="1">
    <source>
        <dbReference type="SAM" id="Phobius"/>
    </source>
</evidence>
<dbReference type="RefSeq" id="WP_051510795.1">
    <property type="nucleotide sequence ID" value="NZ_AWSA01000042.1"/>
</dbReference>
<sequence length="243" mass="25748">MSRRGVIATVGGALVVLAALLVASGGRPVELVTRPATTDTATRVPITPPSSAVTMPTQFATTTGQQGWDASPIFGALFAILGTLFVLALIAVVATVIRSLYRKPTLTLHTEATFEVPPVPDELLRSAATRRALLETGAPRNAIVAAWLDLETSAAASGLARLPAETSTEYTARVIGTWDVDRERLADLAALYREARFSSHDLTEDHRHRAIVDLETLHDDLARVAAHGAPTADDVTTTPGEPT</sequence>
<dbReference type="AlphaFoldDB" id="W9G6N9"/>
<proteinExistence type="predicted"/>
<comment type="caution">
    <text evidence="3">The sequence shown here is derived from an EMBL/GenBank/DDBJ whole genome shotgun (WGS) entry which is preliminary data.</text>
</comment>
<evidence type="ECO:0000259" key="2">
    <source>
        <dbReference type="Pfam" id="PF13559"/>
    </source>
</evidence>
<gene>
    <name evidence="3" type="ORF">N865_15615</name>
</gene>
<evidence type="ECO:0000313" key="4">
    <source>
        <dbReference type="Proteomes" id="UP000019489"/>
    </source>
</evidence>
<reference evidence="3 4" key="1">
    <citation type="submission" date="2013-08" db="EMBL/GenBank/DDBJ databases">
        <title>Intrasporangium oryzae NRRL B-24470.</title>
        <authorList>
            <person name="Liu H."/>
            <person name="Wang G."/>
        </authorList>
    </citation>
    <scope>NUCLEOTIDE SEQUENCE [LARGE SCALE GENOMIC DNA]</scope>
    <source>
        <strain evidence="3 4">NRRL B-24470</strain>
    </source>
</reference>
<name>W9G6N9_9MICO</name>
<dbReference type="Pfam" id="PF13559">
    <property type="entry name" value="DUF4129"/>
    <property type="match status" value="1"/>
</dbReference>
<evidence type="ECO:0000313" key="3">
    <source>
        <dbReference type="EMBL" id="EWT00478.1"/>
    </source>
</evidence>
<feature type="domain" description="Protein-glutamine gamma-glutamyltransferase-like C-terminal" evidence="2">
    <location>
        <begin position="146"/>
        <end position="210"/>
    </location>
</feature>